<dbReference type="CDD" id="cd03468">
    <property type="entry name" value="PolY_like"/>
    <property type="match status" value="1"/>
</dbReference>
<evidence type="ECO:0000313" key="5">
    <source>
        <dbReference type="Proteomes" id="UP000535182"/>
    </source>
</evidence>
<dbReference type="Pfam" id="PF00817">
    <property type="entry name" value="IMS"/>
    <property type="match status" value="1"/>
</dbReference>
<evidence type="ECO:0000259" key="3">
    <source>
        <dbReference type="PROSITE" id="PS50173"/>
    </source>
</evidence>
<dbReference type="RefSeq" id="WP_183975157.1">
    <property type="nucleotide sequence ID" value="NZ_JACHEB010000003.1"/>
</dbReference>
<dbReference type="Proteomes" id="UP000535182">
    <property type="component" value="Unassembled WGS sequence"/>
</dbReference>
<dbReference type="PROSITE" id="PS50173">
    <property type="entry name" value="UMUC"/>
    <property type="match status" value="1"/>
</dbReference>
<dbReference type="PANTHER" id="PTHR35369:SF2">
    <property type="entry name" value="BLR3025 PROTEIN"/>
    <property type="match status" value="1"/>
</dbReference>
<gene>
    <name evidence="4" type="ORF">HDF14_001628</name>
</gene>
<reference evidence="4 5" key="1">
    <citation type="submission" date="2020-08" db="EMBL/GenBank/DDBJ databases">
        <title>Genomic Encyclopedia of Type Strains, Phase IV (KMG-V): Genome sequencing to study the core and pangenomes of soil and plant-associated prokaryotes.</title>
        <authorList>
            <person name="Whitman W."/>
        </authorList>
    </citation>
    <scope>NUCLEOTIDE SEQUENCE [LARGE SCALE GENOMIC DNA]</scope>
    <source>
        <strain evidence="4 5">X5P2</strain>
    </source>
</reference>
<keyword evidence="5" id="KW-1185">Reference proteome</keyword>
<sequence>MTRPAELYACLYAKELPAQAMLRLRPQLRERPFVVMQGEAPLQQVCSLNTKARALGVAHGMTKVEIDTFPSVTVLPRSHAEEQTAKSALLECAGTFSPRIEDRSDDTSLLLVIDIAGTERLLGSPSKMGKTLLHQVKLFGITACLAIASNFHAAICLARSMSPSNQVAITTSGQEGLALARLPLTVLDLPEKYAETFSLWGIHTLGMLAELPEKALVSRMGQEGRRLRLLARGELNHLFIPLEAAFTLEEHMELDTPIELLDSLLFVVGVLLKQLILRTTTRVLALASVTITLSLEDATSHTRTVRPALPTNNRQLWIKLLHLDLEDHPPQAAILALSLTAEPGSTSKVQLGLFSPQLPEPMRLDVTLARIRAIVGEDCVGRAMLKDTHQRDGFTIEPFTIPSESSTEVTSTQPRVAIRQLRPPENISLTLIGHQPKAFFFREKQYTVERAYGPWLTGGDWWAPTLWGNEQWDLIARSRDGELLGCCLLRDLTQNSWQMAALYD</sequence>
<dbReference type="SUPFAM" id="SSF56672">
    <property type="entry name" value="DNA/RNA polymerases"/>
    <property type="match status" value="1"/>
</dbReference>
<protein>
    <submittedName>
        <fullName evidence="4">Protein ImuB</fullName>
    </submittedName>
</protein>
<evidence type="ECO:0000256" key="1">
    <source>
        <dbReference type="ARBA" id="ARBA00010945"/>
    </source>
</evidence>
<feature type="domain" description="UmuC" evidence="3">
    <location>
        <begin position="8"/>
        <end position="154"/>
    </location>
</feature>
<keyword evidence="2" id="KW-0227">DNA damage</keyword>
<dbReference type="Gene3D" id="3.40.1170.60">
    <property type="match status" value="1"/>
</dbReference>
<comment type="caution">
    <text evidence="4">The sequence shown here is derived from an EMBL/GenBank/DDBJ whole genome shotgun (WGS) entry which is preliminary data.</text>
</comment>
<dbReference type="InterPro" id="IPR050356">
    <property type="entry name" value="SulA_CellDiv_inhibitor"/>
</dbReference>
<dbReference type="InterPro" id="IPR001126">
    <property type="entry name" value="UmuC"/>
</dbReference>
<proteinExistence type="inferred from homology"/>
<evidence type="ECO:0000313" key="4">
    <source>
        <dbReference type="EMBL" id="MBB5328022.1"/>
    </source>
</evidence>
<dbReference type="InterPro" id="IPR043128">
    <property type="entry name" value="Rev_trsase/Diguanyl_cyclase"/>
</dbReference>
<dbReference type="EMBL" id="JACHEB010000003">
    <property type="protein sequence ID" value="MBB5328022.1"/>
    <property type="molecule type" value="Genomic_DNA"/>
</dbReference>
<organism evidence="4 5">
    <name type="scientific">Tunturiibacter gelidiferens</name>
    <dbReference type="NCBI Taxonomy" id="3069689"/>
    <lineage>
        <taxon>Bacteria</taxon>
        <taxon>Pseudomonadati</taxon>
        <taxon>Acidobacteriota</taxon>
        <taxon>Terriglobia</taxon>
        <taxon>Terriglobales</taxon>
        <taxon>Acidobacteriaceae</taxon>
        <taxon>Tunturiibacter</taxon>
    </lineage>
</organism>
<dbReference type="AlphaFoldDB" id="A0A9X0QCS3"/>
<dbReference type="PANTHER" id="PTHR35369">
    <property type="entry name" value="BLR3025 PROTEIN-RELATED"/>
    <property type="match status" value="1"/>
</dbReference>
<accession>A0A9X0QCS3</accession>
<comment type="similarity">
    <text evidence="1">Belongs to the DNA polymerase type-Y family.</text>
</comment>
<name>A0A9X0QCS3_9BACT</name>
<evidence type="ECO:0000256" key="2">
    <source>
        <dbReference type="ARBA" id="ARBA00022763"/>
    </source>
</evidence>
<dbReference type="InterPro" id="IPR043502">
    <property type="entry name" value="DNA/RNA_pol_sf"/>
</dbReference>
<dbReference type="Gene3D" id="3.30.70.270">
    <property type="match status" value="1"/>
</dbReference>
<dbReference type="GO" id="GO:0006281">
    <property type="term" value="P:DNA repair"/>
    <property type="evidence" value="ECO:0007669"/>
    <property type="project" value="InterPro"/>
</dbReference>